<dbReference type="InterPro" id="IPR013096">
    <property type="entry name" value="Cupin_2"/>
</dbReference>
<dbReference type="SUPFAM" id="SSF51182">
    <property type="entry name" value="RmlC-like cupins"/>
    <property type="match status" value="1"/>
</dbReference>
<dbReference type="InterPro" id="IPR014710">
    <property type="entry name" value="RmlC-like_jellyroll"/>
</dbReference>
<dbReference type="PANTHER" id="PTHR46797:SF1">
    <property type="entry name" value="METHYLPHOSPHONATE SYNTHASE"/>
    <property type="match status" value="1"/>
</dbReference>
<dbReference type="GO" id="GO:0003677">
    <property type="term" value="F:DNA binding"/>
    <property type="evidence" value="ECO:0007669"/>
    <property type="project" value="UniProtKB-KW"/>
</dbReference>
<protein>
    <submittedName>
        <fullName evidence="3">XRE family transcriptional regulator</fullName>
    </submittedName>
</protein>
<evidence type="ECO:0000256" key="1">
    <source>
        <dbReference type="ARBA" id="ARBA00023125"/>
    </source>
</evidence>
<dbReference type="InterPro" id="IPR011051">
    <property type="entry name" value="RmlC_Cupin_sf"/>
</dbReference>
<organism evidence="3">
    <name type="scientific">Streptomyces sp. NBC_01401</name>
    <dbReference type="NCBI Taxonomy" id="2903854"/>
    <lineage>
        <taxon>Bacteria</taxon>
        <taxon>Bacillati</taxon>
        <taxon>Actinomycetota</taxon>
        <taxon>Actinomycetes</taxon>
        <taxon>Kitasatosporales</taxon>
        <taxon>Streptomycetaceae</taxon>
        <taxon>Streptomyces</taxon>
    </lineage>
</organism>
<evidence type="ECO:0000259" key="2">
    <source>
        <dbReference type="PROSITE" id="PS50943"/>
    </source>
</evidence>
<dbReference type="Gene3D" id="2.60.120.10">
    <property type="entry name" value="Jelly Rolls"/>
    <property type="match status" value="1"/>
</dbReference>
<dbReference type="GO" id="GO:0005829">
    <property type="term" value="C:cytosol"/>
    <property type="evidence" value="ECO:0007669"/>
    <property type="project" value="TreeGrafter"/>
</dbReference>
<gene>
    <name evidence="3" type="ORF">OG626_36565</name>
</gene>
<dbReference type="CDD" id="cd02209">
    <property type="entry name" value="cupin_XRE_C"/>
    <property type="match status" value="1"/>
</dbReference>
<accession>A0AAU3H4P8</accession>
<keyword evidence="3" id="KW-0614">Plasmid</keyword>
<keyword evidence="1" id="KW-0238">DNA-binding</keyword>
<dbReference type="InterPro" id="IPR001387">
    <property type="entry name" value="Cro/C1-type_HTH"/>
</dbReference>
<dbReference type="AlphaFoldDB" id="A0AAU3H4P8"/>
<dbReference type="PROSITE" id="PS50943">
    <property type="entry name" value="HTH_CROC1"/>
    <property type="match status" value="1"/>
</dbReference>
<dbReference type="SMART" id="SM00530">
    <property type="entry name" value="HTH_XRE"/>
    <property type="match status" value="1"/>
</dbReference>
<dbReference type="EMBL" id="CP109536">
    <property type="protein sequence ID" value="WTZ00466.1"/>
    <property type="molecule type" value="Genomic_DNA"/>
</dbReference>
<dbReference type="SUPFAM" id="SSF47413">
    <property type="entry name" value="lambda repressor-like DNA-binding domains"/>
    <property type="match status" value="1"/>
</dbReference>
<dbReference type="InterPro" id="IPR050807">
    <property type="entry name" value="TransReg_Diox_bact_type"/>
</dbReference>
<dbReference type="Pfam" id="PF07883">
    <property type="entry name" value="Cupin_2"/>
    <property type="match status" value="1"/>
</dbReference>
<reference evidence="3" key="1">
    <citation type="submission" date="2022-10" db="EMBL/GenBank/DDBJ databases">
        <title>The complete genomes of actinobacterial strains from the NBC collection.</title>
        <authorList>
            <person name="Joergensen T.S."/>
            <person name="Alvarez Arevalo M."/>
            <person name="Sterndorff E.B."/>
            <person name="Faurdal D."/>
            <person name="Vuksanovic O."/>
            <person name="Mourched A.-S."/>
            <person name="Charusanti P."/>
            <person name="Shaw S."/>
            <person name="Blin K."/>
            <person name="Weber T."/>
        </authorList>
    </citation>
    <scope>NUCLEOTIDE SEQUENCE</scope>
    <source>
        <strain evidence="3">NBC_01401</strain>
        <plasmid evidence="3">unnamed1</plasmid>
    </source>
</reference>
<geneLocation type="plasmid" evidence="3">
    <name>unnamed1</name>
</geneLocation>
<dbReference type="PANTHER" id="PTHR46797">
    <property type="entry name" value="HTH-TYPE TRANSCRIPTIONAL REGULATOR"/>
    <property type="match status" value="1"/>
</dbReference>
<dbReference type="Pfam" id="PF01381">
    <property type="entry name" value="HTH_3"/>
    <property type="match status" value="1"/>
</dbReference>
<name>A0AAU3H4P8_9ACTN</name>
<dbReference type="CDD" id="cd00093">
    <property type="entry name" value="HTH_XRE"/>
    <property type="match status" value="1"/>
</dbReference>
<proteinExistence type="predicted"/>
<sequence length="194" mass="20513">MAETDAALRTLAHNVRAARTRAGLSLDELGRRATVSKGALVALEKAQGNPNFATLVRLADTLGVSVSTLMEGRAEGRVRVVSADTVMPLWTGEQGSEARLMLTTSGPAPTEVWRWQLQPGEEYPSHPHQAGVVETVSATSGRMILIVDGTEHPVEAGQTATFDGDVPHTYRGAGTETCHLIMTVHLPPGPASTA</sequence>
<dbReference type="RefSeq" id="WP_331762980.1">
    <property type="nucleotide sequence ID" value="NZ_CP109536.1"/>
</dbReference>
<dbReference type="GO" id="GO:0003700">
    <property type="term" value="F:DNA-binding transcription factor activity"/>
    <property type="evidence" value="ECO:0007669"/>
    <property type="project" value="TreeGrafter"/>
</dbReference>
<evidence type="ECO:0000313" key="3">
    <source>
        <dbReference type="EMBL" id="WTZ00466.1"/>
    </source>
</evidence>
<dbReference type="Gene3D" id="1.10.260.40">
    <property type="entry name" value="lambda repressor-like DNA-binding domains"/>
    <property type="match status" value="1"/>
</dbReference>
<feature type="domain" description="HTH cro/C1-type" evidence="2">
    <location>
        <begin position="15"/>
        <end position="69"/>
    </location>
</feature>
<dbReference type="InterPro" id="IPR010982">
    <property type="entry name" value="Lambda_DNA-bd_dom_sf"/>
</dbReference>